<accession>A0A409WGM6</accession>
<keyword evidence="2" id="KW-0732">Signal</keyword>
<dbReference type="PANTHER" id="PTHR40124">
    <property type="match status" value="1"/>
</dbReference>
<feature type="domain" description="Polysaccharide lyase 14" evidence="3">
    <location>
        <begin position="149"/>
        <end position="370"/>
    </location>
</feature>
<dbReference type="STRING" id="93625.A0A409WGM6"/>
<evidence type="ECO:0000313" key="5">
    <source>
        <dbReference type="Proteomes" id="UP000283269"/>
    </source>
</evidence>
<dbReference type="AlphaFoldDB" id="A0A409WGM6"/>
<dbReference type="InParanoid" id="A0A409WGM6"/>
<evidence type="ECO:0000313" key="4">
    <source>
        <dbReference type="EMBL" id="PPQ77590.1"/>
    </source>
</evidence>
<organism evidence="4 5">
    <name type="scientific">Psilocybe cyanescens</name>
    <dbReference type="NCBI Taxonomy" id="93625"/>
    <lineage>
        <taxon>Eukaryota</taxon>
        <taxon>Fungi</taxon>
        <taxon>Dikarya</taxon>
        <taxon>Basidiomycota</taxon>
        <taxon>Agaricomycotina</taxon>
        <taxon>Agaricomycetes</taxon>
        <taxon>Agaricomycetidae</taxon>
        <taxon>Agaricales</taxon>
        <taxon>Agaricineae</taxon>
        <taxon>Strophariaceae</taxon>
        <taxon>Psilocybe</taxon>
    </lineage>
</organism>
<dbReference type="Gene3D" id="2.60.120.200">
    <property type="match status" value="1"/>
</dbReference>
<proteinExistence type="predicted"/>
<reference evidence="4 5" key="1">
    <citation type="journal article" date="2018" name="Evol. Lett.">
        <title>Horizontal gene cluster transfer increased hallucinogenic mushroom diversity.</title>
        <authorList>
            <person name="Reynolds H.T."/>
            <person name="Vijayakumar V."/>
            <person name="Gluck-Thaler E."/>
            <person name="Korotkin H.B."/>
            <person name="Matheny P.B."/>
            <person name="Slot J.C."/>
        </authorList>
    </citation>
    <scope>NUCLEOTIDE SEQUENCE [LARGE SCALE GENOMIC DNA]</scope>
    <source>
        <strain evidence="4 5">2631</strain>
    </source>
</reference>
<evidence type="ECO:0000256" key="2">
    <source>
        <dbReference type="SAM" id="SignalP"/>
    </source>
</evidence>
<dbReference type="Pfam" id="PF21294">
    <property type="entry name" value="Polysacc_lyase_14"/>
    <property type="match status" value="1"/>
</dbReference>
<dbReference type="InterPro" id="IPR048958">
    <property type="entry name" value="Polysacc_lyase_14"/>
</dbReference>
<feature type="compositionally biased region" description="Low complexity" evidence="1">
    <location>
        <begin position="58"/>
        <end position="69"/>
    </location>
</feature>
<comment type="caution">
    <text evidence="4">The sequence shown here is derived from an EMBL/GenBank/DDBJ whole genome shotgun (WGS) entry which is preliminary data.</text>
</comment>
<sequence>MFSPRAINVILHLAIFAVLSHARPVRRKSCPAAVALSATPSATIPPLQPVTEFSTRQASSTSSTPVASSSSSSIKILSSKFVTSTSNAAPTAPTDTVSGVLGKLFPVPGFSKSWTTSPSSDKALALADPAFRPTDVLTSVPHTYVNAPDGKRAMKAHYPKGSYTFGHDPQGGFSFYAPGHESVDLTTAKEATFGYSVYFPAGFNFQLGGKLPGFYGGNSPEQAIGCSGGSRSAACFSARLMWRAQGAGEFYTYLPPYTEPRFTANRAVCNIAPASDCNPTYGASVGRGSFDFATGGWTTVSERVRLNDVGQANGELQLFVNGKSVINVGGLILRDNAAGRIRGIQMQTFFGGSKIEFASPKDQDVYFSDFSVAITKTL</sequence>
<evidence type="ECO:0000259" key="3">
    <source>
        <dbReference type="Pfam" id="PF21294"/>
    </source>
</evidence>
<gene>
    <name evidence="4" type="ORF">CVT25_011382</name>
</gene>
<dbReference type="PANTHER" id="PTHR40124:SF1">
    <property type="entry name" value="DISAGGREGATASE RELATED REPEAT PROTEIN"/>
    <property type="match status" value="1"/>
</dbReference>
<feature type="region of interest" description="Disordered" evidence="1">
    <location>
        <begin position="46"/>
        <end position="69"/>
    </location>
</feature>
<dbReference type="EMBL" id="NHYD01003436">
    <property type="protein sequence ID" value="PPQ77590.1"/>
    <property type="molecule type" value="Genomic_DNA"/>
</dbReference>
<dbReference type="OrthoDB" id="3337916at2759"/>
<feature type="signal peptide" evidence="2">
    <location>
        <begin position="1"/>
        <end position="22"/>
    </location>
</feature>
<name>A0A409WGM6_PSICY</name>
<dbReference type="Proteomes" id="UP000283269">
    <property type="component" value="Unassembled WGS sequence"/>
</dbReference>
<protein>
    <recommendedName>
        <fullName evidence="3">Polysaccharide lyase 14 domain-containing protein</fullName>
    </recommendedName>
</protein>
<keyword evidence="5" id="KW-1185">Reference proteome</keyword>
<evidence type="ECO:0000256" key="1">
    <source>
        <dbReference type="SAM" id="MobiDB-lite"/>
    </source>
</evidence>
<feature type="chain" id="PRO_5019390856" description="Polysaccharide lyase 14 domain-containing protein" evidence="2">
    <location>
        <begin position="23"/>
        <end position="378"/>
    </location>
</feature>